<evidence type="ECO:0000256" key="7">
    <source>
        <dbReference type="ARBA" id="ARBA00022741"/>
    </source>
</evidence>
<dbReference type="InterPro" id="IPR036554">
    <property type="entry name" value="GHMP_kinase_C_sf"/>
</dbReference>
<comment type="caution">
    <text evidence="14">The sequence shown here is derived from an EMBL/GenBank/DDBJ whole genome shotgun (WGS) entry which is preliminary data.</text>
</comment>
<dbReference type="EMBL" id="JBBMRA010000006">
    <property type="protein sequence ID" value="MEM5536382.1"/>
    <property type="molecule type" value="Genomic_DNA"/>
</dbReference>
<dbReference type="InterPro" id="IPR020568">
    <property type="entry name" value="Ribosomal_Su5_D2-typ_SF"/>
</dbReference>
<dbReference type="InterPro" id="IPR006203">
    <property type="entry name" value="GHMP_knse_ATP-bd_CS"/>
</dbReference>
<dbReference type="Gene3D" id="3.30.70.890">
    <property type="entry name" value="GHMP kinase, C-terminal domain"/>
    <property type="match status" value="1"/>
</dbReference>
<protein>
    <recommendedName>
        <fullName evidence="3">mevalonate kinase</fullName>
        <ecNumber evidence="3">2.7.1.36</ecNumber>
    </recommendedName>
</protein>
<gene>
    <name evidence="14" type="ORF">WNY58_08265</name>
</gene>
<dbReference type="Proteomes" id="UP001449225">
    <property type="component" value="Unassembled WGS sequence"/>
</dbReference>
<keyword evidence="8 14" id="KW-0418">Kinase</keyword>
<keyword evidence="6" id="KW-0808">Transferase</keyword>
<keyword evidence="5" id="KW-0444">Lipid biosynthesis</keyword>
<evidence type="ECO:0000256" key="1">
    <source>
        <dbReference type="ARBA" id="ARBA00004496"/>
    </source>
</evidence>
<organism evidence="14 15">
    <name type="scientific">Neptuniibacter pectenicola</name>
    <dbReference type="NCBI Taxonomy" id="1806669"/>
    <lineage>
        <taxon>Bacteria</taxon>
        <taxon>Pseudomonadati</taxon>
        <taxon>Pseudomonadota</taxon>
        <taxon>Gammaproteobacteria</taxon>
        <taxon>Oceanospirillales</taxon>
        <taxon>Oceanospirillaceae</taxon>
        <taxon>Neptuniibacter</taxon>
    </lineage>
</organism>
<dbReference type="Pfam" id="PF00288">
    <property type="entry name" value="GHMP_kinases_N"/>
    <property type="match status" value="1"/>
</dbReference>
<dbReference type="PRINTS" id="PR00959">
    <property type="entry name" value="MEVGALKINASE"/>
</dbReference>
<evidence type="ECO:0000256" key="3">
    <source>
        <dbReference type="ARBA" id="ARBA00012103"/>
    </source>
</evidence>
<evidence type="ECO:0000256" key="6">
    <source>
        <dbReference type="ARBA" id="ARBA00022679"/>
    </source>
</evidence>
<evidence type="ECO:0000256" key="8">
    <source>
        <dbReference type="ARBA" id="ARBA00022777"/>
    </source>
</evidence>
<evidence type="ECO:0000256" key="10">
    <source>
        <dbReference type="ARBA" id="ARBA00022842"/>
    </source>
</evidence>
<dbReference type="InterPro" id="IPR006205">
    <property type="entry name" value="Mev_gal_kin"/>
</dbReference>
<dbReference type="PROSITE" id="PS00627">
    <property type="entry name" value="GHMP_KINASES_ATP"/>
    <property type="match status" value="1"/>
</dbReference>
<proteinExistence type="inferred from homology"/>
<evidence type="ECO:0000313" key="15">
    <source>
        <dbReference type="Proteomes" id="UP001449225"/>
    </source>
</evidence>
<dbReference type="InterPro" id="IPR014721">
    <property type="entry name" value="Ribsml_uS5_D2-typ_fold_subgr"/>
</dbReference>
<feature type="domain" description="GHMP kinase N-terminal" evidence="13">
    <location>
        <begin position="111"/>
        <end position="184"/>
    </location>
</feature>
<comment type="subcellular location">
    <subcellularLocation>
        <location evidence="1">Cytoplasm</location>
    </subcellularLocation>
</comment>
<dbReference type="PANTHER" id="PTHR43290:SF2">
    <property type="entry name" value="MEVALONATE KINASE"/>
    <property type="match status" value="1"/>
</dbReference>
<evidence type="ECO:0000256" key="9">
    <source>
        <dbReference type="ARBA" id="ARBA00022840"/>
    </source>
</evidence>
<keyword evidence="15" id="KW-1185">Reference proteome</keyword>
<evidence type="ECO:0000256" key="5">
    <source>
        <dbReference type="ARBA" id="ARBA00022516"/>
    </source>
</evidence>
<dbReference type="EC" id="2.7.1.36" evidence="3"/>
<dbReference type="RefSeq" id="WP_342854273.1">
    <property type="nucleotide sequence ID" value="NZ_JBBMRA010000006.1"/>
</dbReference>
<keyword evidence="10" id="KW-0460">Magnesium</keyword>
<evidence type="ECO:0000256" key="4">
    <source>
        <dbReference type="ARBA" id="ARBA00022490"/>
    </source>
</evidence>
<keyword evidence="4" id="KW-0963">Cytoplasm</keyword>
<accession>A0ABU9TT61</accession>
<reference evidence="14 15" key="1">
    <citation type="submission" date="2024-03" db="EMBL/GenBank/DDBJ databases">
        <title>Community enrichment and isolation of bacterial strains for fucoidan degradation.</title>
        <authorList>
            <person name="Sichert A."/>
        </authorList>
    </citation>
    <scope>NUCLEOTIDE SEQUENCE [LARGE SCALE GENOMIC DNA]</scope>
    <source>
        <strain evidence="14 15">AS76</strain>
    </source>
</reference>
<evidence type="ECO:0000256" key="2">
    <source>
        <dbReference type="ARBA" id="ARBA00006495"/>
    </source>
</evidence>
<dbReference type="Gene3D" id="3.30.230.10">
    <property type="match status" value="1"/>
</dbReference>
<comment type="similarity">
    <text evidence="2">Belongs to the GHMP kinase family. Mevalonate kinase subfamily.</text>
</comment>
<sequence>MVINENMLSAKAPGKLILSGEHSVVYGAPAIAVAVNHYVTATFSPSDTDTLIITSSVLGQSRRTLVQLEHLVAHLDQRFERFLLGELAVQDVLQTPHDLLYYTALQSDSLPSGTVTIHSDIPTGAGMGSSAAVIAALLQLFQSSSCAQQRDDKKPEFFQKVKYCERLQHGRGSAIDAAAVTYGGVLKVQADKVTPLPLELGDGWYHFHTGTPCCSTGETVAAVRAKFSHRTDLWQQFAKITQAFEANIKQPSRLGSAMRANHQLLQEIGVVPAPVSALIAQIESMGGAAKICGAGAHQGETAGQVLVYFPEQNSETLSAQLGVCLTPLQQQLNGAHRG</sequence>
<keyword evidence="7" id="KW-0547">Nucleotide-binding</keyword>
<dbReference type="SUPFAM" id="SSF54211">
    <property type="entry name" value="Ribosomal protein S5 domain 2-like"/>
    <property type="match status" value="1"/>
</dbReference>
<keyword evidence="11" id="KW-0443">Lipid metabolism</keyword>
<dbReference type="SUPFAM" id="SSF55060">
    <property type="entry name" value="GHMP Kinase, C-terminal domain"/>
    <property type="match status" value="1"/>
</dbReference>
<dbReference type="InterPro" id="IPR006204">
    <property type="entry name" value="GHMP_kinase_N_dom"/>
</dbReference>
<evidence type="ECO:0000259" key="13">
    <source>
        <dbReference type="Pfam" id="PF00288"/>
    </source>
</evidence>
<keyword evidence="9" id="KW-0067">ATP-binding</keyword>
<dbReference type="GO" id="GO:0016301">
    <property type="term" value="F:kinase activity"/>
    <property type="evidence" value="ECO:0007669"/>
    <property type="project" value="UniProtKB-KW"/>
</dbReference>
<evidence type="ECO:0000256" key="12">
    <source>
        <dbReference type="ARBA" id="ARBA00029438"/>
    </source>
</evidence>
<comment type="pathway">
    <text evidence="12">Isoprenoid biosynthesis; isopentenyl diphosphate biosynthesis via mevalonate pathway; isopentenyl diphosphate from (R)-mevalonate: step 1/3.</text>
</comment>
<name>A0ABU9TT61_9GAMM</name>
<dbReference type="PANTHER" id="PTHR43290">
    <property type="entry name" value="MEVALONATE KINASE"/>
    <property type="match status" value="1"/>
</dbReference>
<evidence type="ECO:0000313" key="14">
    <source>
        <dbReference type="EMBL" id="MEM5536382.1"/>
    </source>
</evidence>
<evidence type="ECO:0000256" key="11">
    <source>
        <dbReference type="ARBA" id="ARBA00023098"/>
    </source>
</evidence>